<dbReference type="SMART" id="SM00749">
    <property type="entry name" value="BON"/>
    <property type="match status" value="3"/>
</dbReference>
<dbReference type="InterPro" id="IPR007055">
    <property type="entry name" value="BON_dom"/>
</dbReference>
<name>A0ABW0NSM0_9MICO</name>
<dbReference type="InterPro" id="IPR051686">
    <property type="entry name" value="Lipoprotein_DolP"/>
</dbReference>
<comment type="caution">
    <text evidence="2">The sequence shown here is derived from an EMBL/GenBank/DDBJ whole genome shotgun (WGS) entry which is preliminary data.</text>
</comment>
<protein>
    <submittedName>
        <fullName evidence="2">BON domain-containing protein</fullName>
    </submittedName>
</protein>
<dbReference type="Pfam" id="PF04972">
    <property type="entry name" value="BON"/>
    <property type="match status" value="3"/>
</dbReference>
<reference evidence="3" key="1">
    <citation type="journal article" date="2019" name="Int. J. Syst. Evol. Microbiol.">
        <title>The Global Catalogue of Microorganisms (GCM) 10K type strain sequencing project: providing services to taxonomists for standard genome sequencing and annotation.</title>
        <authorList>
            <consortium name="The Broad Institute Genomics Platform"/>
            <consortium name="The Broad Institute Genome Sequencing Center for Infectious Disease"/>
            <person name="Wu L."/>
            <person name="Ma J."/>
        </authorList>
    </citation>
    <scope>NUCLEOTIDE SEQUENCE [LARGE SCALE GENOMIC DNA]</scope>
    <source>
        <strain evidence="3">CGMCC 4.6997</strain>
    </source>
</reference>
<dbReference type="RefSeq" id="WP_386740798.1">
    <property type="nucleotide sequence ID" value="NZ_JBHSMG010000003.1"/>
</dbReference>
<dbReference type="EMBL" id="JBHSMG010000003">
    <property type="protein sequence ID" value="MFC5503085.1"/>
    <property type="molecule type" value="Genomic_DNA"/>
</dbReference>
<evidence type="ECO:0000259" key="1">
    <source>
        <dbReference type="PROSITE" id="PS50914"/>
    </source>
</evidence>
<dbReference type="PANTHER" id="PTHR34606">
    <property type="entry name" value="BON DOMAIN-CONTAINING PROTEIN"/>
    <property type="match status" value="1"/>
</dbReference>
<evidence type="ECO:0000313" key="3">
    <source>
        <dbReference type="Proteomes" id="UP001596039"/>
    </source>
</evidence>
<dbReference type="PROSITE" id="PS50914">
    <property type="entry name" value="BON"/>
    <property type="match status" value="3"/>
</dbReference>
<sequence length="224" mass="24092">MSTTETTRTDQEVQLAVQDELDWTPDVDAAGIGVAVEDGNVTLSGDVDSYRERTAAVKAAMRVRGVTTVADELRVHPRGVISPRTDSDIAASLHTAFHWASDVPDGVKAEVAKGHVILTGEVAWNYQRDAARRIAAHTLGVLAIDNRITLARRPAAEDVTERIRNAITRNATLDANAITVTSEGTVVTLTGSVRSWAERQQAGAAAWSSPHVTEVHNLITIRSI</sequence>
<feature type="domain" description="BON" evidence="1">
    <location>
        <begin position="85"/>
        <end position="152"/>
    </location>
</feature>
<accession>A0ABW0NSM0</accession>
<dbReference type="InterPro" id="IPR014004">
    <property type="entry name" value="Transpt-assoc_nodulatn_dom_bac"/>
</dbReference>
<evidence type="ECO:0000313" key="2">
    <source>
        <dbReference type="EMBL" id="MFC5503085.1"/>
    </source>
</evidence>
<proteinExistence type="predicted"/>
<dbReference type="Proteomes" id="UP001596039">
    <property type="component" value="Unassembled WGS sequence"/>
</dbReference>
<organism evidence="2 3">
    <name type="scientific">Lysinimonas soli</name>
    <dbReference type="NCBI Taxonomy" id="1074233"/>
    <lineage>
        <taxon>Bacteria</taxon>
        <taxon>Bacillati</taxon>
        <taxon>Actinomycetota</taxon>
        <taxon>Actinomycetes</taxon>
        <taxon>Micrococcales</taxon>
        <taxon>Microbacteriaceae</taxon>
        <taxon>Lysinimonas</taxon>
    </lineage>
</organism>
<keyword evidence="3" id="KW-1185">Reference proteome</keyword>
<dbReference type="Gene3D" id="3.30.1340.30">
    <property type="match status" value="3"/>
</dbReference>
<feature type="domain" description="BON" evidence="1">
    <location>
        <begin position="9"/>
        <end position="77"/>
    </location>
</feature>
<feature type="domain" description="BON" evidence="1">
    <location>
        <begin position="155"/>
        <end position="223"/>
    </location>
</feature>
<dbReference type="PANTHER" id="PTHR34606:SF15">
    <property type="entry name" value="BON DOMAIN-CONTAINING PROTEIN"/>
    <property type="match status" value="1"/>
</dbReference>
<gene>
    <name evidence="2" type="ORF">ACFPJ4_12620</name>
</gene>